<evidence type="ECO:0000256" key="1">
    <source>
        <dbReference type="SAM" id="MobiDB-lite"/>
    </source>
</evidence>
<feature type="region of interest" description="Disordered" evidence="1">
    <location>
        <begin position="129"/>
        <end position="157"/>
    </location>
</feature>
<dbReference type="VEuPathDB" id="FungiDB:JI435_438260"/>
<dbReference type="EMBL" id="CP069033">
    <property type="protein sequence ID" value="QRD00419.1"/>
    <property type="molecule type" value="Genomic_DNA"/>
</dbReference>
<sequence length="350" mass="39807">MMSKASRVEVELKALPTCYLTNDPPFYFLVHIARHGVQDHTVFLQDGYADDNSYQPINSNRIFQCLDNETGEEVQILQQGAQPRLLDRSYVQFTTAENRRYYELPIMTSSLRPNRKYRLRFKSMKPISHWPASEEGKPNPREDAAYSAQPDRSVPPKSTIPWVVPGGNDTVIFSTLSSQPTPPKVAVTLSAPSTYSLSGTFVFELLFTTDAHRPITVLADRAAVMKQVSDIEILDGKTRARLGPDEINICKDAQDPVREQFIRMSGSYTEQRVLDFEHSLWEDMNLEVGGEYIIRHLGDKRWWSEDTIDDILTYLDTKSNLGLVATKQIEFEGGGEEKVNRNNLTILLED</sequence>
<accession>A0A7U2F801</accession>
<dbReference type="AlphaFoldDB" id="A0A7U2F801"/>
<gene>
    <name evidence="2" type="ORF">JI435_438260</name>
</gene>
<feature type="compositionally biased region" description="Basic and acidic residues" evidence="1">
    <location>
        <begin position="132"/>
        <end position="144"/>
    </location>
</feature>
<reference evidence="3" key="1">
    <citation type="journal article" date="2021" name="BMC Genomics">
        <title>Chromosome-level genome assembly and manually-curated proteome of model necrotroph Parastagonospora nodorum Sn15 reveals a genome-wide trove of candidate effector homologs, and redundancy of virulence-related functions within an accessory chromosome.</title>
        <authorList>
            <person name="Bertazzoni S."/>
            <person name="Jones D.A.B."/>
            <person name="Phan H.T."/>
            <person name="Tan K.-C."/>
            <person name="Hane J.K."/>
        </authorList>
    </citation>
    <scope>NUCLEOTIDE SEQUENCE [LARGE SCALE GENOMIC DNA]</scope>
    <source>
        <strain evidence="3">SN15 / ATCC MYA-4574 / FGSC 10173)</strain>
    </source>
</reference>
<protein>
    <submittedName>
        <fullName evidence="2">Uncharacterized protein</fullName>
    </submittedName>
</protein>
<keyword evidence="3" id="KW-1185">Reference proteome</keyword>
<name>A0A7U2F801_PHANO</name>
<dbReference type="OrthoDB" id="5413997at2759"/>
<dbReference type="Proteomes" id="UP000663193">
    <property type="component" value="Chromosome 11"/>
</dbReference>
<evidence type="ECO:0000313" key="3">
    <source>
        <dbReference type="Proteomes" id="UP000663193"/>
    </source>
</evidence>
<proteinExistence type="predicted"/>
<evidence type="ECO:0000313" key="2">
    <source>
        <dbReference type="EMBL" id="QRD00419.1"/>
    </source>
</evidence>
<organism evidence="2 3">
    <name type="scientific">Phaeosphaeria nodorum (strain SN15 / ATCC MYA-4574 / FGSC 10173)</name>
    <name type="common">Glume blotch fungus</name>
    <name type="synonym">Parastagonospora nodorum</name>
    <dbReference type="NCBI Taxonomy" id="321614"/>
    <lineage>
        <taxon>Eukaryota</taxon>
        <taxon>Fungi</taxon>
        <taxon>Dikarya</taxon>
        <taxon>Ascomycota</taxon>
        <taxon>Pezizomycotina</taxon>
        <taxon>Dothideomycetes</taxon>
        <taxon>Pleosporomycetidae</taxon>
        <taxon>Pleosporales</taxon>
        <taxon>Pleosporineae</taxon>
        <taxon>Phaeosphaeriaceae</taxon>
        <taxon>Parastagonospora</taxon>
    </lineage>
</organism>